<dbReference type="SUPFAM" id="SSF144091">
    <property type="entry name" value="Rhomboid-like"/>
    <property type="match status" value="1"/>
</dbReference>
<feature type="transmembrane region" description="Helical" evidence="6">
    <location>
        <begin position="326"/>
        <end position="346"/>
    </location>
</feature>
<dbReference type="RefSeq" id="WP_386739520.1">
    <property type="nucleotide sequence ID" value="NZ_JBHSMG010000001.1"/>
</dbReference>
<evidence type="ECO:0000256" key="3">
    <source>
        <dbReference type="ARBA" id="ARBA00022692"/>
    </source>
</evidence>
<protein>
    <submittedName>
        <fullName evidence="8">Bifunctional lysylphosphatidylglycerol flippase/synthetase MprF</fullName>
    </submittedName>
</protein>
<feature type="transmembrane region" description="Helical" evidence="6">
    <location>
        <begin position="231"/>
        <end position="250"/>
    </location>
</feature>
<organism evidence="8 9">
    <name type="scientific">Lysinimonas soli</name>
    <dbReference type="NCBI Taxonomy" id="1074233"/>
    <lineage>
        <taxon>Bacteria</taxon>
        <taxon>Bacillati</taxon>
        <taxon>Actinomycetota</taxon>
        <taxon>Actinomycetes</taxon>
        <taxon>Micrococcales</taxon>
        <taxon>Microbacteriaceae</taxon>
        <taxon>Lysinimonas</taxon>
    </lineage>
</organism>
<evidence type="ECO:0000256" key="4">
    <source>
        <dbReference type="ARBA" id="ARBA00022989"/>
    </source>
</evidence>
<feature type="domain" description="Phosphatidylglycerol lysyltransferase C-terminal" evidence="7">
    <location>
        <begin position="513"/>
        <end position="804"/>
    </location>
</feature>
<sequence length="839" mass="90217">MSAAAVTARDAPARARRRVGFWLSQLRNRPVTIGIAVVLIVVWIIALGTGRQGPFAPALAGIGPHLLQQRHWWGLFTSLVDAGTIVQLIIAVIATLLAVGTAERLMGSLRTAIAFVVTGLIATAAGVGLVTLGMQFHEFWSTSVHGVVTLDPLTPIAGTLAWASAWATTLWRRRFRTILIASASALLLYSGQPADLYLLVAIGLGIGLGALTHRERGPVLWRGSRHETRTLLAVTTVILAIGPLLTVLSATRYGVLSPLGVAISNASPSGVDHAIGCIAGRIAPGCVSQLTHLPLHSVGATLVSLLPLALMVVLARGLLAGRRAALGLLVVMLVAESLLAAWYLGVVPAFGSAYALPFAPQRQAELALWLVVSALVPLAFAVVLITQRRAFPVRTSPSSIRRYLAAIAGAVIVPSALYLGFGWMLRAGFSPVPSFGELLSNLPQRFIPIEFLSEERRDFRPVSPLAHLVTQSVGPLFWIAVVVATVLFLRARSEAVADSAEHTKLRELLAVGSGTLGFMSTWEGNRLWLDHSGTFGIAYRVVNGYAVTTSDPIGRAADPDAALTEFLAFCDSAAWTPVFYSVHEEWRDRLAARGWSSIPVAQETTIDPRAFTLEGKVMHDVRYSVNRAAREGIRAVWARWDELPHRVARQISALSEEWMSEKDLPELGFTLGGLDELSDDEVLVGVALDEADVVQAVTSWLPVRRDGVIVGRTLDFMRRNPQGANGVMEFLIADGLRLLGEQGLELASLSGSPLAASADGPQATGALARVLRLVGRMLEPVYGFSSLLRFKRKFAPTLHSMYLSYRDPVQLPGIGMAIARCYLPTMTLRQATRAFGGRG</sequence>
<feature type="transmembrane region" description="Helical" evidence="6">
    <location>
        <begin position="144"/>
        <end position="163"/>
    </location>
</feature>
<keyword evidence="4 6" id="KW-1133">Transmembrane helix</keyword>
<keyword evidence="9" id="KW-1185">Reference proteome</keyword>
<evidence type="ECO:0000256" key="5">
    <source>
        <dbReference type="ARBA" id="ARBA00023136"/>
    </source>
</evidence>
<proteinExistence type="predicted"/>
<dbReference type="InterPro" id="IPR035952">
    <property type="entry name" value="Rhomboid-like_sf"/>
</dbReference>
<feature type="transmembrane region" description="Helical" evidence="6">
    <location>
        <begin position="71"/>
        <end position="99"/>
    </location>
</feature>
<feature type="transmembrane region" description="Helical" evidence="6">
    <location>
        <begin position="366"/>
        <end position="385"/>
    </location>
</feature>
<feature type="transmembrane region" description="Helical" evidence="6">
    <location>
        <begin position="468"/>
        <end position="489"/>
    </location>
</feature>
<reference evidence="9" key="1">
    <citation type="journal article" date="2019" name="Int. J. Syst. Evol. Microbiol.">
        <title>The Global Catalogue of Microorganisms (GCM) 10K type strain sequencing project: providing services to taxonomists for standard genome sequencing and annotation.</title>
        <authorList>
            <consortium name="The Broad Institute Genomics Platform"/>
            <consortium name="The Broad Institute Genome Sequencing Center for Infectious Disease"/>
            <person name="Wu L."/>
            <person name="Ma J."/>
        </authorList>
    </citation>
    <scope>NUCLEOTIDE SEQUENCE [LARGE SCALE GENOMIC DNA]</scope>
    <source>
        <strain evidence="9">CGMCC 4.6997</strain>
    </source>
</reference>
<dbReference type="Proteomes" id="UP001596039">
    <property type="component" value="Unassembled WGS sequence"/>
</dbReference>
<keyword evidence="2" id="KW-1003">Cell membrane</keyword>
<feature type="transmembrane region" description="Helical" evidence="6">
    <location>
        <begin position="405"/>
        <end position="425"/>
    </location>
</feature>
<gene>
    <name evidence="8" type="ORF">ACFPJ4_06325</name>
</gene>
<evidence type="ECO:0000256" key="6">
    <source>
        <dbReference type="SAM" id="Phobius"/>
    </source>
</evidence>
<evidence type="ECO:0000313" key="8">
    <source>
        <dbReference type="EMBL" id="MFC5501854.1"/>
    </source>
</evidence>
<name>A0ABW0NNC7_9MICO</name>
<keyword evidence="5 6" id="KW-0472">Membrane</keyword>
<comment type="caution">
    <text evidence="8">The sequence shown here is derived from an EMBL/GenBank/DDBJ whole genome shotgun (WGS) entry which is preliminary data.</text>
</comment>
<feature type="transmembrane region" description="Helical" evidence="6">
    <location>
        <begin position="111"/>
        <end position="132"/>
    </location>
</feature>
<evidence type="ECO:0000256" key="1">
    <source>
        <dbReference type="ARBA" id="ARBA00004651"/>
    </source>
</evidence>
<accession>A0ABW0NNC7</accession>
<comment type="subcellular location">
    <subcellularLocation>
        <location evidence="1">Cell membrane</location>
        <topology evidence="1">Multi-pass membrane protein</topology>
    </subcellularLocation>
</comment>
<feature type="transmembrane region" description="Helical" evidence="6">
    <location>
        <begin position="31"/>
        <end position="51"/>
    </location>
</feature>
<keyword evidence="3 6" id="KW-0812">Transmembrane</keyword>
<dbReference type="Pfam" id="PF09924">
    <property type="entry name" value="LPG_synthase_C"/>
    <property type="match status" value="1"/>
</dbReference>
<evidence type="ECO:0000256" key="2">
    <source>
        <dbReference type="ARBA" id="ARBA00022475"/>
    </source>
</evidence>
<dbReference type="InterPro" id="IPR024320">
    <property type="entry name" value="LPG_synthase_C"/>
</dbReference>
<dbReference type="InterPro" id="IPR051211">
    <property type="entry name" value="PG_lysyltransferase"/>
</dbReference>
<dbReference type="PANTHER" id="PTHR34697">
    <property type="entry name" value="PHOSPHATIDYLGLYCEROL LYSYLTRANSFERASE"/>
    <property type="match status" value="1"/>
</dbReference>
<feature type="transmembrane region" description="Helical" evidence="6">
    <location>
        <begin position="298"/>
        <end position="319"/>
    </location>
</feature>
<evidence type="ECO:0000313" key="9">
    <source>
        <dbReference type="Proteomes" id="UP001596039"/>
    </source>
</evidence>
<evidence type="ECO:0000259" key="7">
    <source>
        <dbReference type="Pfam" id="PF09924"/>
    </source>
</evidence>
<dbReference type="PANTHER" id="PTHR34697:SF2">
    <property type="entry name" value="PHOSPHATIDYLGLYCEROL LYSYLTRANSFERASE"/>
    <property type="match status" value="1"/>
</dbReference>
<dbReference type="EMBL" id="JBHSMG010000001">
    <property type="protein sequence ID" value="MFC5501854.1"/>
    <property type="molecule type" value="Genomic_DNA"/>
</dbReference>